<evidence type="ECO:0000313" key="2">
    <source>
        <dbReference type="Proteomes" id="UP001054945"/>
    </source>
</evidence>
<keyword evidence="2" id="KW-1185">Reference proteome</keyword>
<evidence type="ECO:0000313" key="1">
    <source>
        <dbReference type="EMBL" id="GIY33158.1"/>
    </source>
</evidence>
<organism evidence="1 2">
    <name type="scientific">Caerostris extrusa</name>
    <name type="common">Bark spider</name>
    <name type="synonym">Caerostris bankana</name>
    <dbReference type="NCBI Taxonomy" id="172846"/>
    <lineage>
        <taxon>Eukaryota</taxon>
        <taxon>Metazoa</taxon>
        <taxon>Ecdysozoa</taxon>
        <taxon>Arthropoda</taxon>
        <taxon>Chelicerata</taxon>
        <taxon>Arachnida</taxon>
        <taxon>Araneae</taxon>
        <taxon>Araneomorphae</taxon>
        <taxon>Entelegynae</taxon>
        <taxon>Araneoidea</taxon>
        <taxon>Araneidae</taxon>
        <taxon>Caerostris</taxon>
    </lineage>
</organism>
<name>A0AAV4SFD3_CAEEX</name>
<dbReference type="AlphaFoldDB" id="A0AAV4SFD3"/>
<proteinExistence type="predicted"/>
<dbReference type="Proteomes" id="UP001054945">
    <property type="component" value="Unassembled WGS sequence"/>
</dbReference>
<dbReference type="EMBL" id="BPLR01009599">
    <property type="protein sequence ID" value="GIY33158.1"/>
    <property type="molecule type" value="Genomic_DNA"/>
</dbReference>
<reference evidence="1 2" key="1">
    <citation type="submission" date="2021-06" db="EMBL/GenBank/DDBJ databases">
        <title>Caerostris extrusa draft genome.</title>
        <authorList>
            <person name="Kono N."/>
            <person name="Arakawa K."/>
        </authorList>
    </citation>
    <scope>NUCLEOTIDE SEQUENCE [LARGE SCALE GENOMIC DNA]</scope>
</reference>
<comment type="caution">
    <text evidence="1">The sequence shown here is derived from an EMBL/GenBank/DDBJ whole genome shotgun (WGS) entry which is preliminary data.</text>
</comment>
<sequence>MNRSRIDSSLFEYCFSTFFTRRTSVNQAIKINSNHNFFLIQKNHHEENLGVMSSSIENLLNLDFVQGGAAVCGRGGMEIGQHLRKDYSNVRGFLPFRGKWLRDWGEVSKREREKVWLERFVRISSNWCQSR</sequence>
<protein>
    <submittedName>
        <fullName evidence="1">Uncharacterized protein</fullName>
    </submittedName>
</protein>
<gene>
    <name evidence="1" type="ORF">CEXT_419861</name>
</gene>
<accession>A0AAV4SFD3</accession>